<reference evidence="2" key="2">
    <citation type="submission" date="2017-06" db="EMBL/GenBank/DDBJ databases">
        <title>WGS assembly of Brachypodium distachyon.</title>
        <authorList>
            <consortium name="The International Brachypodium Initiative"/>
            <person name="Lucas S."/>
            <person name="Harmon-Smith M."/>
            <person name="Lail K."/>
            <person name="Tice H."/>
            <person name="Grimwood J."/>
            <person name="Bruce D."/>
            <person name="Barry K."/>
            <person name="Shu S."/>
            <person name="Lindquist E."/>
            <person name="Wang M."/>
            <person name="Pitluck S."/>
            <person name="Vogel J.P."/>
            <person name="Garvin D.F."/>
            <person name="Mockler T.C."/>
            <person name="Schmutz J."/>
            <person name="Rokhsar D."/>
            <person name="Bevan M.W."/>
        </authorList>
    </citation>
    <scope>NUCLEOTIDE SEQUENCE</scope>
    <source>
        <strain evidence="2">Bd21</strain>
    </source>
</reference>
<gene>
    <name evidence="2" type="ORF">BRADI_1g64012v3</name>
</gene>
<evidence type="ECO:0000256" key="1">
    <source>
        <dbReference type="SAM" id="MobiDB-lite"/>
    </source>
</evidence>
<sequence>MPPARRSRRSAERRCSAPSSQRAALLPSHRAPPPFSQPAPPSSLSPVVRAAIVLPACTGPNSPVARVLISDLNIGVVVITEQAIAGGGADELHCLSSHGPRSLLGSTSSEPLHHEETRAIMIGLNICRKSVRTKSSRLNPGSVEVTSDTLETAQEDIVAPLAALLA</sequence>
<protein>
    <submittedName>
        <fullName evidence="2 3">Uncharacterized protein</fullName>
    </submittedName>
</protein>
<dbReference type="EnsemblPlants" id="PNT77519">
    <property type="protein sequence ID" value="PNT77519"/>
    <property type="gene ID" value="BRADI_1g64012v3"/>
</dbReference>
<proteinExistence type="predicted"/>
<dbReference type="InParanoid" id="A0A2K2DTB4"/>
<feature type="region of interest" description="Disordered" evidence="1">
    <location>
        <begin position="1"/>
        <end position="42"/>
    </location>
</feature>
<dbReference type="Gramene" id="PNT77519">
    <property type="protein sequence ID" value="PNT77519"/>
    <property type="gene ID" value="BRADI_1g64012v3"/>
</dbReference>
<organism evidence="2">
    <name type="scientific">Brachypodium distachyon</name>
    <name type="common">Purple false brome</name>
    <name type="synonym">Trachynia distachya</name>
    <dbReference type="NCBI Taxonomy" id="15368"/>
    <lineage>
        <taxon>Eukaryota</taxon>
        <taxon>Viridiplantae</taxon>
        <taxon>Streptophyta</taxon>
        <taxon>Embryophyta</taxon>
        <taxon>Tracheophyta</taxon>
        <taxon>Spermatophyta</taxon>
        <taxon>Magnoliopsida</taxon>
        <taxon>Liliopsida</taxon>
        <taxon>Poales</taxon>
        <taxon>Poaceae</taxon>
        <taxon>BOP clade</taxon>
        <taxon>Pooideae</taxon>
        <taxon>Stipodae</taxon>
        <taxon>Brachypodieae</taxon>
        <taxon>Brachypodium</taxon>
    </lineage>
</organism>
<keyword evidence="4" id="KW-1185">Reference proteome</keyword>
<evidence type="ECO:0000313" key="4">
    <source>
        <dbReference type="Proteomes" id="UP000008810"/>
    </source>
</evidence>
<reference evidence="3" key="3">
    <citation type="submission" date="2018-08" db="UniProtKB">
        <authorList>
            <consortium name="EnsemblPlants"/>
        </authorList>
    </citation>
    <scope>IDENTIFICATION</scope>
    <source>
        <strain evidence="3">cv. Bd21</strain>
    </source>
</reference>
<name>A0A2K2DTB4_BRADI</name>
<dbReference type="EMBL" id="CM000880">
    <property type="protein sequence ID" value="PNT77519.1"/>
    <property type="molecule type" value="Genomic_DNA"/>
</dbReference>
<dbReference type="Proteomes" id="UP000008810">
    <property type="component" value="Chromosome 1"/>
</dbReference>
<evidence type="ECO:0000313" key="3">
    <source>
        <dbReference type="EnsemblPlants" id="PNT77519"/>
    </source>
</evidence>
<feature type="compositionally biased region" description="Pro residues" evidence="1">
    <location>
        <begin position="30"/>
        <end position="42"/>
    </location>
</feature>
<evidence type="ECO:0000313" key="2">
    <source>
        <dbReference type="EMBL" id="PNT77519.1"/>
    </source>
</evidence>
<dbReference type="AlphaFoldDB" id="A0A2K2DTB4"/>
<reference evidence="2 3" key="1">
    <citation type="journal article" date="2010" name="Nature">
        <title>Genome sequencing and analysis of the model grass Brachypodium distachyon.</title>
        <authorList>
            <consortium name="International Brachypodium Initiative"/>
        </authorList>
    </citation>
    <scope>NUCLEOTIDE SEQUENCE [LARGE SCALE GENOMIC DNA]</scope>
    <source>
        <strain evidence="2 3">Bd21</strain>
    </source>
</reference>
<accession>A0A2K2DTB4</accession>